<dbReference type="SUPFAM" id="SSF102735">
    <property type="entry name" value="Trigger factor ribosome-binding domain"/>
    <property type="match status" value="1"/>
</dbReference>
<dbReference type="OrthoDB" id="9767721at2"/>
<dbReference type="SUPFAM" id="SSF109998">
    <property type="entry name" value="Triger factor/SurA peptide-binding domain-like"/>
    <property type="match status" value="1"/>
</dbReference>
<dbReference type="InterPro" id="IPR037041">
    <property type="entry name" value="Trigger_fac_C_sf"/>
</dbReference>
<dbReference type="Gene3D" id="3.30.70.1050">
    <property type="entry name" value="Trigger factor ribosome-binding domain"/>
    <property type="match status" value="1"/>
</dbReference>
<keyword evidence="3" id="KW-1185">Reference proteome</keyword>
<dbReference type="GO" id="GO:0043335">
    <property type="term" value="P:protein unfolding"/>
    <property type="evidence" value="ECO:0007669"/>
    <property type="project" value="TreeGrafter"/>
</dbReference>
<accession>A0A512BF87</accession>
<dbReference type="GO" id="GO:0044183">
    <property type="term" value="F:protein folding chaperone"/>
    <property type="evidence" value="ECO:0007669"/>
    <property type="project" value="TreeGrafter"/>
</dbReference>
<dbReference type="PANTHER" id="PTHR30560">
    <property type="entry name" value="TRIGGER FACTOR CHAPERONE AND PEPTIDYL-PROLYL CIS/TRANS ISOMERASE"/>
    <property type="match status" value="1"/>
</dbReference>
<dbReference type="GO" id="GO:0003755">
    <property type="term" value="F:peptidyl-prolyl cis-trans isomerase activity"/>
    <property type="evidence" value="ECO:0007669"/>
    <property type="project" value="TreeGrafter"/>
</dbReference>
<organism evidence="2 3">
    <name type="scientific">Segetibacter aerophilus</name>
    <dbReference type="NCBI Taxonomy" id="670293"/>
    <lineage>
        <taxon>Bacteria</taxon>
        <taxon>Pseudomonadati</taxon>
        <taxon>Bacteroidota</taxon>
        <taxon>Chitinophagia</taxon>
        <taxon>Chitinophagales</taxon>
        <taxon>Chitinophagaceae</taxon>
        <taxon>Segetibacter</taxon>
    </lineage>
</organism>
<name>A0A512BF87_9BACT</name>
<dbReference type="Pfam" id="PF05697">
    <property type="entry name" value="Trigger_N"/>
    <property type="match status" value="1"/>
</dbReference>
<dbReference type="Proteomes" id="UP000321513">
    <property type="component" value="Unassembled WGS sequence"/>
</dbReference>
<dbReference type="EMBL" id="BJYT01000012">
    <property type="protein sequence ID" value="GEO10614.1"/>
    <property type="molecule type" value="Genomic_DNA"/>
</dbReference>
<comment type="caution">
    <text evidence="2">The sequence shown here is derived from an EMBL/GenBank/DDBJ whole genome shotgun (WGS) entry which is preliminary data.</text>
</comment>
<dbReference type="NCBIfam" id="TIGR00115">
    <property type="entry name" value="tig"/>
    <property type="match status" value="1"/>
</dbReference>
<dbReference type="PANTHER" id="PTHR30560:SF3">
    <property type="entry name" value="TRIGGER FACTOR-LIKE PROTEIN TIG, CHLOROPLASTIC"/>
    <property type="match status" value="1"/>
</dbReference>
<dbReference type="Gene3D" id="1.10.3120.10">
    <property type="entry name" value="Trigger factor, C-terminal domain"/>
    <property type="match status" value="1"/>
</dbReference>
<dbReference type="InterPro" id="IPR036611">
    <property type="entry name" value="Trigger_fac_ribosome-bd_sf"/>
</dbReference>
<feature type="domain" description="Trigger factor ribosome-binding bacterial" evidence="1">
    <location>
        <begin position="4"/>
        <end position="149"/>
    </location>
</feature>
<dbReference type="RefSeq" id="WP_147204734.1">
    <property type="nucleotide sequence ID" value="NZ_BJYT01000012.1"/>
</dbReference>
<proteinExistence type="predicted"/>
<evidence type="ECO:0000313" key="2">
    <source>
        <dbReference type="EMBL" id="GEO10614.1"/>
    </source>
</evidence>
<dbReference type="InterPro" id="IPR005215">
    <property type="entry name" value="Trig_fac"/>
</dbReference>
<sequence length="453" mass="51831">MATVSRENIGKLTDKLTVTLSKNDYMPAFEQSLKKYAKTANIPGFRKGMVPAGMIKKMHGSGVFTEEVLRTVEKELNKYMQEEKLDIFAQPLPLETDARQLDMNNPADYAFAFEIGLKPAIDIDIKGITVTRHRVNVTDAMIDEEVERLKVRHGKMTDPEEVTTEENVLNVTFAESDAEGNEIEGGINKGNSVIVKYFSESFRPQLMGKKKDDTLVLQLNSAFEEKEREWIISDLGIAVNEEGAADKYFKMTITKVGLIEKPEMNEEFFSQAFPGRNIANEDDFRKAVKEGIQATWDAQSRNQLHDQIYHHLIDHTPIDFPEDFLKRWMQEGQEERKTAEEAEKEYPTFANSLKWTLITTQLTNQYEINVDPAEIKEFAKQQILGYMGGQSMEDAPWLDGYADSMLKDKKFIENTYYQLQTTKLFGALEEQVNVIEDVVTPDELTAMQHNHSH</sequence>
<protein>
    <submittedName>
        <fullName evidence="2">Trigger factor</fullName>
    </submittedName>
</protein>
<reference evidence="2 3" key="1">
    <citation type="submission" date="2019-07" db="EMBL/GenBank/DDBJ databases">
        <title>Whole genome shotgun sequence of Segetibacter aerophilus NBRC 106135.</title>
        <authorList>
            <person name="Hosoyama A."/>
            <person name="Uohara A."/>
            <person name="Ohji S."/>
            <person name="Ichikawa N."/>
        </authorList>
    </citation>
    <scope>NUCLEOTIDE SEQUENCE [LARGE SCALE GENOMIC DNA]</scope>
    <source>
        <strain evidence="2 3">NBRC 106135</strain>
    </source>
</reference>
<evidence type="ECO:0000313" key="3">
    <source>
        <dbReference type="Proteomes" id="UP000321513"/>
    </source>
</evidence>
<dbReference type="AlphaFoldDB" id="A0A512BF87"/>
<dbReference type="PIRSF" id="PIRSF003095">
    <property type="entry name" value="Trigger_factor"/>
    <property type="match status" value="1"/>
</dbReference>
<dbReference type="GO" id="GO:0051083">
    <property type="term" value="P:'de novo' cotranslational protein folding"/>
    <property type="evidence" value="ECO:0007669"/>
    <property type="project" value="TreeGrafter"/>
</dbReference>
<dbReference type="InterPro" id="IPR008881">
    <property type="entry name" value="Trigger_fac_ribosome-bd_bac"/>
</dbReference>
<dbReference type="GO" id="GO:0043022">
    <property type="term" value="F:ribosome binding"/>
    <property type="evidence" value="ECO:0007669"/>
    <property type="project" value="TreeGrafter"/>
</dbReference>
<dbReference type="GO" id="GO:0015031">
    <property type="term" value="P:protein transport"/>
    <property type="evidence" value="ECO:0007669"/>
    <property type="project" value="InterPro"/>
</dbReference>
<evidence type="ECO:0000259" key="1">
    <source>
        <dbReference type="Pfam" id="PF05697"/>
    </source>
</evidence>
<gene>
    <name evidence="2" type="ORF">SAE01_31100</name>
</gene>
<dbReference type="InterPro" id="IPR027304">
    <property type="entry name" value="Trigger_fact/SurA_dom_sf"/>
</dbReference>